<evidence type="ECO:0000313" key="2">
    <source>
        <dbReference type="EMBL" id="PTN00684.1"/>
    </source>
</evidence>
<name>A0A2T5BNU8_9RHOB</name>
<evidence type="ECO:0000313" key="3">
    <source>
        <dbReference type="Proteomes" id="UP000243859"/>
    </source>
</evidence>
<organism evidence="2 3">
    <name type="scientific">Rhodovulum imhoffii</name>
    <dbReference type="NCBI Taxonomy" id="365340"/>
    <lineage>
        <taxon>Bacteria</taxon>
        <taxon>Pseudomonadati</taxon>
        <taxon>Pseudomonadota</taxon>
        <taxon>Alphaproteobacteria</taxon>
        <taxon>Rhodobacterales</taxon>
        <taxon>Paracoccaceae</taxon>
        <taxon>Rhodovulum</taxon>
    </lineage>
</organism>
<dbReference type="Pfam" id="PF13403">
    <property type="entry name" value="Hint_2"/>
    <property type="match status" value="1"/>
</dbReference>
<dbReference type="InterPro" id="IPR036844">
    <property type="entry name" value="Hint_dom_sf"/>
</dbReference>
<proteinExistence type="predicted"/>
<accession>A0A2T5BNU8</accession>
<dbReference type="AlphaFoldDB" id="A0A2T5BNU8"/>
<dbReference type="RefSeq" id="WP_170106813.1">
    <property type="nucleotide sequence ID" value="NZ_QAAA01000025.1"/>
</dbReference>
<gene>
    <name evidence="2" type="ORF">C8N32_1251</name>
</gene>
<dbReference type="SUPFAM" id="SSF51294">
    <property type="entry name" value="Hedgehog/intein (Hint) domain"/>
    <property type="match status" value="1"/>
</dbReference>
<sequence length="429" mass="45587">MKPITLYQDASLSGSGAKELANTSKGDAVSISAGDTIAFNGNTTDVVLDMSLLFTDSSVRPTRIHPIGAPGMVNGTAVDSGTDVGSGFILIAEDRATKDWYRIDILSFGASHNKAYRLSHAWDPVSRGWVEPKTAYAGQVLTVLGAEDISAGISRSGAAIALTDPGLHSFAVGGVPRAEAPETDKAEPAQTAPGLVSFAGGTRIETPYGPCNVENLRTGDIVCTVDRGNQEVLWVGSRTCRKEQIARNPKFAPVRIRRGALGCGLPLRDLRVGQLHRVLVRNAFTQRIFEKDEVLVTAGHLCGLEGIEIETDAEAVTFYHFLCAQHEIVLAEGAQTESLYLEAPIRPVLSAAEIEEIDRNFPVFGAQLSGAVCALPVRALSNARKSRKMVAGLSKENRPALEGAGAVTLPKPCADRAGRFSRATSLAVE</sequence>
<protein>
    <submittedName>
        <fullName evidence="2">Hint domain-containing protein</fullName>
    </submittedName>
</protein>
<dbReference type="Proteomes" id="UP000243859">
    <property type="component" value="Unassembled WGS sequence"/>
</dbReference>
<comment type="caution">
    <text evidence="2">The sequence shown here is derived from an EMBL/GenBank/DDBJ whole genome shotgun (WGS) entry which is preliminary data.</text>
</comment>
<reference evidence="2 3" key="1">
    <citation type="submission" date="2018-04" db="EMBL/GenBank/DDBJ databases">
        <title>Genomic Encyclopedia of Archaeal and Bacterial Type Strains, Phase II (KMG-II): from individual species to whole genera.</title>
        <authorList>
            <person name="Goeker M."/>
        </authorList>
    </citation>
    <scope>NUCLEOTIDE SEQUENCE [LARGE SCALE GENOMIC DNA]</scope>
    <source>
        <strain evidence="2 3">DSM 18064</strain>
    </source>
</reference>
<evidence type="ECO:0000259" key="1">
    <source>
        <dbReference type="Pfam" id="PF13403"/>
    </source>
</evidence>
<feature type="domain" description="Hedgehog/Intein (Hint)" evidence="1">
    <location>
        <begin position="197"/>
        <end position="341"/>
    </location>
</feature>
<dbReference type="EMBL" id="QAAA01000025">
    <property type="protein sequence ID" value="PTN00684.1"/>
    <property type="molecule type" value="Genomic_DNA"/>
</dbReference>
<dbReference type="InterPro" id="IPR028992">
    <property type="entry name" value="Hedgehog/Intein_dom"/>
</dbReference>
<keyword evidence="3" id="KW-1185">Reference proteome</keyword>